<gene>
    <name evidence="2" type="ORF">SAMN05216360_109253</name>
</gene>
<evidence type="ECO:0000313" key="2">
    <source>
        <dbReference type="EMBL" id="SDN60212.1"/>
    </source>
</evidence>
<dbReference type="STRING" id="582672.SAMN05216360_109253"/>
<sequence length="147" mass="16217">MTILRCFTAACLLYASLGGSSIAQWSPFGEVVDVTVTNNCSMTGGEIAVVVSDGIFYCPSRAKIINNQVPDADHFYLVQAYGQLAIHKRSMKLADCWAAHQLAAAPNGRHYVRQWIRHWQAYGTWKAAYDSPEQRIANVRSCCACGI</sequence>
<name>A0A1H0CQM9_9HYPH</name>
<reference evidence="3" key="1">
    <citation type="submission" date="2016-10" db="EMBL/GenBank/DDBJ databases">
        <authorList>
            <person name="Varghese N."/>
            <person name="Submissions S."/>
        </authorList>
    </citation>
    <scope>NUCLEOTIDE SEQUENCE [LARGE SCALE GENOMIC DNA]</scope>
    <source>
        <strain evidence="3">BL47</strain>
    </source>
</reference>
<feature type="chain" id="PRO_5011541042" evidence="1">
    <location>
        <begin position="26"/>
        <end position="147"/>
    </location>
</feature>
<dbReference type="AlphaFoldDB" id="A0A1H0CQM9"/>
<proteinExistence type="predicted"/>
<feature type="signal peptide" evidence="1">
    <location>
        <begin position="1"/>
        <end position="25"/>
    </location>
</feature>
<keyword evidence="3" id="KW-1185">Reference proteome</keyword>
<protein>
    <submittedName>
        <fullName evidence="2">Uncharacterized protein</fullName>
    </submittedName>
</protein>
<organism evidence="2 3">
    <name type="scientific">Methylobacterium phyllostachyos</name>
    <dbReference type="NCBI Taxonomy" id="582672"/>
    <lineage>
        <taxon>Bacteria</taxon>
        <taxon>Pseudomonadati</taxon>
        <taxon>Pseudomonadota</taxon>
        <taxon>Alphaproteobacteria</taxon>
        <taxon>Hyphomicrobiales</taxon>
        <taxon>Methylobacteriaceae</taxon>
        <taxon>Methylobacterium</taxon>
    </lineage>
</organism>
<evidence type="ECO:0000256" key="1">
    <source>
        <dbReference type="SAM" id="SignalP"/>
    </source>
</evidence>
<accession>A0A1H0CQM9</accession>
<dbReference type="OrthoDB" id="7996025at2"/>
<dbReference type="EMBL" id="FNHS01000009">
    <property type="protein sequence ID" value="SDN60212.1"/>
    <property type="molecule type" value="Genomic_DNA"/>
</dbReference>
<dbReference type="RefSeq" id="WP_143012270.1">
    <property type="nucleotide sequence ID" value="NZ_FNHS01000009.1"/>
</dbReference>
<keyword evidence="1" id="KW-0732">Signal</keyword>
<evidence type="ECO:0000313" key="3">
    <source>
        <dbReference type="Proteomes" id="UP000198704"/>
    </source>
</evidence>
<dbReference type="Proteomes" id="UP000198704">
    <property type="component" value="Unassembled WGS sequence"/>
</dbReference>